<proteinExistence type="predicted"/>
<dbReference type="Pfam" id="PF01957">
    <property type="entry name" value="NfeD"/>
    <property type="match status" value="1"/>
</dbReference>
<evidence type="ECO:0000256" key="1">
    <source>
        <dbReference type="ARBA" id="ARBA00004141"/>
    </source>
</evidence>
<evidence type="ECO:0000313" key="7">
    <source>
        <dbReference type="EMBL" id="GJE02647.1"/>
    </source>
</evidence>
<evidence type="ECO:0000259" key="6">
    <source>
        <dbReference type="Pfam" id="PF01957"/>
    </source>
</evidence>
<evidence type="ECO:0000256" key="5">
    <source>
        <dbReference type="SAM" id="Phobius"/>
    </source>
</evidence>
<comment type="caution">
    <text evidence="7">The sequence shown here is derived from an EMBL/GenBank/DDBJ whole genome shotgun (WGS) entry which is preliminary data.</text>
</comment>
<dbReference type="PANTHER" id="PTHR33507">
    <property type="entry name" value="INNER MEMBRANE PROTEIN YBBJ"/>
    <property type="match status" value="1"/>
</dbReference>
<comment type="subcellular location">
    <subcellularLocation>
        <location evidence="1">Membrane</location>
        <topology evidence="1">Multi-pass membrane protein</topology>
    </subcellularLocation>
</comment>
<reference evidence="7" key="2">
    <citation type="submission" date="2021-08" db="EMBL/GenBank/DDBJ databases">
        <authorList>
            <person name="Tani A."/>
            <person name="Ola A."/>
            <person name="Ogura Y."/>
            <person name="Katsura K."/>
            <person name="Hayashi T."/>
        </authorList>
    </citation>
    <scope>NUCLEOTIDE SEQUENCE</scope>
    <source>
        <strain evidence="7">DSM 17168</strain>
    </source>
</reference>
<dbReference type="InterPro" id="IPR002810">
    <property type="entry name" value="NfeD-like_C"/>
</dbReference>
<organism evidence="7 8">
    <name type="scientific">Methylobacterium isbiliense</name>
    <dbReference type="NCBI Taxonomy" id="315478"/>
    <lineage>
        <taxon>Bacteria</taxon>
        <taxon>Pseudomonadati</taxon>
        <taxon>Pseudomonadota</taxon>
        <taxon>Alphaproteobacteria</taxon>
        <taxon>Hyphomicrobiales</taxon>
        <taxon>Methylobacteriaceae</taxon>
        <taxon>Methylobacterium</taxon>
    </lineage>
</organism>
<reference evidence="7" key="1">
    <citation type="journal article" date="2021" name="Front. Microbiol.">
        <title>Comprehensive Comparative Genomics and Phenotyping of Methylobacterium Species.</title>
        <authorList>
            <person name="Alessa O."/>
            <person name="Ogura Y."/>
            <person name="Fujitani Y."/>
            <person name="Takami H."/>
            <person name="Hayashi T."/>
            <person name="Sahin N."/>
            <person name="Tani A."/>
        </authorList>
    </citation>
    <scope>NUCLEOTIDE SEQUENCE</scope>
    <source>
        <strain evidence="7">DSM 17168</strain>
    </source>
</reference>
<feature type="domain" description="NfeD-like C-terminal" evidence="6">
    <location>
        <begin position="89"/>
        <end position="141"/>
    </location>
</feature>
<evidence type="ECO:0000256" key="4">
    <source>
        <dbReference type="ARBA" id="ARBA00023136"/>
    </source>
</evidence>
<evidence type="ECO:0000256" key="3">
    <source>
        <dbReference type="ARBA" id="ARBA00022989"/>
    </source>
</evidence>
<dbReference type="EMBL" id="BPQQ01000058">
    <property type="protein sequence ID" value="GJE02647.1"/>
    <property type="molecule type" value="Genomic_DNA"/>
</dbReference>
<dbReference type="InterPro" id="IPR012340">
    <property type="entry name" value="NA-bd_OB-fold"/>
</dbReference>
<keyword evidence="3 5" id="KW-1133">Transmembrane helix</keyword>
<evidence type="ECO:0000256" key="2">
    <source>
        <dbReference type="ARBA" id="ARBA00022692"/>
    </source>
</evidence>
<keyword evidence="8" id="KW-1185">Reference proteome</keyword>
<dbReference type="RefSeq" id="WP_238239428.1">
    <property type="nucleotide sequence ID" value="NZ_BPQQ01000058.1"/>
</dbReference>
<evidence type="ECO:0000313" key="8">
    <source>
        <dbReference type="Proteomes" id="UP001055153"/>
    </source>
</evidence>
<accession>A0ABQ4SHR0</accession>
<dbReference type="Proteomes" id="UP001055153">
    <property type="component" value="Unassembled WGS sequence"/>
</dbReference>
<sequence>MLADLLAAIGPAWAWILLGLALAAGELALPGVFLIWLGLGALCTGLATAALGLPWQGQVLAFAALSAAASLAGQRLSRRSPELLHRRGHDLVGTVVVLDAPISDGIGRIRVGDSVWRVTGPDLPAGTRVRVTGLDGATLTVAAD</sequence>
<protein>
    <recommendedName>
        <fullName evidence="6">NfeD-like C-terminal domain-containing protein</fullName>
    </recommendedName>
</protein>
<name>A0ABQ4SHR0_9HYPH</name>
<keyword evidence="4 5" id="KW-0472">Membrane</keyword>
<feature type="transmembrane region" description="Helical" evidence="5">
    <location>
        <begin position="33"/>
        <end position="53"/>
    </location>
</feature>
<dbReference type="Gene3D" id="2.40.50.140">
    <property type="entry name" value="Nucleic acid-binding proteins"/>
    <property type="match status" value="1"/>
</dbReference>
<keyword evidence="2 5" id="KW-0812">Transmembrane</keyword>
<gene>
    <name evidence="7" type="ORF">GMJLKIPL_4596</name>
</gene>
<dbReference type="PANTHER" id="PTHR33507:SF3">
    <property type="entry name" value="INNER MEMBRANE PROTEIN YBBJ"/>
    <property type="match status" value="1"/>
</dbReference>
<dbReference type="InterPro" id="IPR052165">
    <property type="entry name" value="Membrane_assoc_protease"/>
</dbReference>